<protein>
    <recommendedName>
        <fullName evidence="4">Sterol-binding protein</fullName>
    </recommendedName>
</protein>
<dbReference type="RefSeq" id="WP_205048679.1">
    <property type="nucleotide sequence ID" value="NZ_CAJVAX010000022.1"/>
</dbReference>
<accession>A0A9W4MI05</accession>
<name>A0A9W4MI05_9ACTN</name>
<evidence type="ECO:0000256" key="1">
    <source>
        <dbReference type="SAM" id="Coils"/>
    </source>
</evidence>
<dbReference type="Proteomes" id="UP001153328">
    <property type="component" value="Unassembled WGS sequence"/>
</dbReference>
<gene>
    <name evidence="2" type="ORF">SBRY_80307</name>
</gene>
<evidence type="ECO:0008006" key="4">
    <source>
        <dbReference type="Google" id="ProtNLM"/>
    </source>
</evidence>
<dbReference type="AlphaFoldDB" id="A0A9W4MI05"/>
<dbReference type="SUPFAM" id="SSF55718">
    <property type="entry name" value="SCP-like"/>
    <property type="match status" value="1"/>
</dbReference>
<sequence>MATIEECRAALDQLSRNMAKAEGDVRAATALDRSLSCRITDLDVTFVGRLHGGAITDVVTVPGAPQDKAQIRLTMSGGDLVAMVGGELSFAKAWGSGRVRVQASLRDVFRLRTLL</sequence>
<evidence type="ECO:0000313" key="2">
    <source>
        <dbReference type="EMBL" id="CAG7657483.1"/>
    </source>
</evidence>
<evidence type="ECO:0000313" key="3">
    <source>
        <dbReference type="Proteomes" id="UP001153328"/>
    </source>
</evidence>
<organism evidence="2 3">
    <name type="scientific">Actinacidiphila bryophytorum</name>
    <dbReference type="NCBI Taxonomy" id="1436133"/>
    <lineage>
        <taxon>Bacteria</taxon>
        <taxon>Bacillati</taxon>
        <taxon>Actinomycetota</taxon>
        <taxon>Actinomycetes</taxon>
        <taxon>Kitasatosporales</taxon>
        <taxon>Streptomycetaceae</taxon>
        <taxon>Actinacidiphila</taxon>
    </lineage>
</organism>
<keyword evidence="3" id="KW-1185">Reference proteome</keyword>
<dbReference type="Gene3D" id="3.30.1050.10">
    <property type="entry name" value="SCP2 sterol-binding domain"/>
    <property type="match status" value="1"/>
</dbReference>
<dbReference type="EMBL" id="CAJVAX010000022">
    <property type="protein sequence ID" value="CAG7657483.1"/>
    <property type="molecule type" value="Genomic_DNA"/>
</dbReference>
<proteinExistence type="predicted"/>
<reference evidence="2" key="1">
    <citation type="submission" date="2021-06" db="EMBL/GenBank/DDBJ databases">
        <authorList>
            <person name="Arsene-Ploetze F."/>
        </authorList>
    </citation>
    <scope>NUCLEOTIDE SEQUENCE</scope>
    <source>
        <strain evidence="2">SBRY1</strain>
    </source>
</reference>
<dbReference type="InterPro" id="IPR036527">
    <property type="entry name" value="SCP2_sterol-bd_dom_sf"/>
</dbReference>
<keyword evidence="1" id="KW-0175">Coiled coil</keyword>
<comment type="caution">
    <text evidence="2">The sequence shown here is derived from an EMBL/GenBank/DDBJ whole genome shotgun (WGS) entry which is preliminary data.</text>
</comment>
<feature type="coiled-coil region" evidence="1">
    <location>
        <begin position="4"/>
        <end position="31"/>
    </location>
</feature>